<evidence type="ECO:0008006" key="3">
    <source>
        <dbReference type="Google" id="ProtNLM"/>
    </source>
</evidence>
<gene>
    <name evidence="1" type="ORF">Bcop_2093</name>
</gene>
<proteinExistence type="predicted"/>
<dbReference type="AlphaFoldDB" id="F3ZT98"/>
<keyword evidence="2" id="KW-1185">Reference proteome</keyword>
<dbReference type="EMBL" id="CM001167">
    <property type="protein sequence ID" value="EGJ72266.1"/>
    <property type="molecule type" value="Genomic_DNA"/>
</dbReference>
<accession>F3ZT98</accession>
<dbReference type="eggNOG" id="ENOG50314BK">
    <property type="taxonomic scope" value="Bacteria"/>
</dbReference>
<dbReference type="HOGENOM" id="CLU_2178508_0_0_10"/>
<evidence type="ECO:0000313" key="1">
    <source>
        <dbReference type="EMBL" id="EGJ72266.1"/>
    </source>
</evidence>
<dbReference type="Proteomes" id="UP000018439">
    <property type="component" value="Chromosome"/>
</dbReference>
<dbReference type="STRING" id="679937.Bcop_2093"/>
<sequence>MAYLSALALVIIGFTSCKTGTYYRTIPSDDVAYVQVISSGQMAKKSVEVVIDDTISFEAKVDKLKKSSTRPRTYTITPGRRNIKVYYQGQLIHQQDVFVSHQTTKVITL</sequence>
<organism evidence="1 2">
    <name type="scientific">Bacteroides coprosuis DSM 18011</name>
    <dbReference type="NCBI Taxonomy" id="679937"/>
    <lineage>
        <taxon>Bacteria</taxon>
        <taxon>Pseudomonadati</taxon>
        <taxon>Bacteroidota</taxon>
        <taxon>Bacteroidia</taxon>
        <taxon>Bacteroidales</taxon>
        <taxon>Bacteroidaceae</taxon>
        <taxon>Bacteroides</taxon>
    </lineage>
</organism>
<name>F3ZT98_9BACE</name>
<protein>
    <recommendedName>
        <fullName evidence="3">Lipoprotein</fullName>
    </recommendedName>
</protein>
<reference evidence="1 2" key="1">
    <citation type="journal article" date="2011" name="Stand. Genomic Sci.">
        <title>Non-contiguous finished genome sequence of Bacteroides coprosuis type strain (PC139).</title>
        <authorList>
            <person name="Land M."/>
            <person name="Held B."/>
            <person name="Gronow S."/>
            <person name="Abt B."/>
            <person name="Lucas S."/>
            <person name="Del Rio T.G."/>
            <person name="Nolan M."/>
            <person name="Tice H."/>
            <person name="Cheng J.F."/>
            <person name="Pitluck S."/>
            <person name="Liolios K."/>
            <person name="Pagani I."/>
            <person name="Ivanova N."/>
            <person name="Mavromatis K."/>
            <person name="Mikhailova N."/>
            <person name="Pati A."/>
            <person name="Tapia R."/>
            <person name="Han C."/>
            <person name="Goodwin L."/>
            <person name="Chen A."/>
            <person name="Palaniappan K."/>
            <person name="Hauser L."/>
            <person name="Brambilla E.M."/>
            <person name="Rohde M."/>
            <person name="Goker M."/>
            <person name="Detter J.C."/>
            <person name="Woyke T."/>
            <person name="Bristow J."/>
            <person name="Eisen J.A."/>
            <person name="Markowitz V."/>
            <person name="Hugenholtz P."/>
            <person name="Kyrpides N.C."/>
            <person name="Klenk H.P."/>
            <person name="Lapidus A."/>
        </authorList>
    </citation>
    <scope>NUCLEOTIDE SEQUENCE [LARGE SCALE GENOMIC DNA]</scope>
    <source>
        <strain evidence="1 2">DSM 18011</strain>
    </source>
</reference>
<evidence type="ECO:0000313" key="2">
    <source>
        <dbReference type="Proteomes" id="UP000018439"/>
    </source>
</evidence>